<name>A0ACC1BYN6_9ROSI</name>
<comment type="caution">
    <text evidence="1">The sequence shown here is derived from an EMBL/GenBank/DDBJ whole genome shotgun (WGS) entry which is preliminary data.</text>
</comment>
<keyword evidence="2" id="KW-1185">Reference proteome</keyword>
<sequence length="221" mass="25434">MRATPLAPSEWRSRLEAVKDSDEASNSNLNTNLILLDSLKFGRLRLDPNLYHLGKQPHPKPLKTKYPVFPSPLFLPIFSLFFLLLSFPYLPTLFHLPPRKIEDVVITFNQIMNETLVILMVQEDLMWTALGALHLGNLRALASDPLANVDKEKTRHFNVLYRRRCFHYLKNEGPVEWVGNLFMFDSRLSLPPSTYKPEAMTEARKTGKVSENPFATCYICD</sequence>
<dbReference type="EMBL" id="CM047898">
    <property type="protein sequence ID" value="KAJ0104854.1"/>
    <property type="molecule type" value="Genomic_DNA"/>
</dbReference>
<evidence type="ECO:0000313" key="1">
    <source>
        <dbReference type="EMBL" id="KAJ0104854.1"/>
    </source>
</evidence>
<accession>A0ACC1BYN6</accession>
<reference evidence="2" key="1">
    <citation type="journal article" date="2023" name="G3 (Bethesda)">
        <title>Genome assembly and association tests identify interacting loci associated with vigor, precocity, and sex in interspecific pistachio rootstocks.</title>
        <authorList>
            <person name="Palmer W."/>
            <person name="Jacygrad E."/>
            <person name="Sagayaradj S."/>
            <person name="Cavanaugh K."/>
            <person name="Han R."/>
            <person name="Bertier L."/>
            <person name="Beede B."/>
            <person name="Kafkas S."/>
            <person name="Golino D."/>
            <person name="Preece J."/>
            <person name="Michelmore R."/>
        </authorList>
    </citation>
    <scope>NUCLEOTIDE SEQUENCE [LARGE SCALE GENOMIC DNA]</scope>
</reference>
<evidence type="ECO:0000313" key="2">
    <source>
        <dbReference type="Proteomes" id="UP001164250"/>
    </source>
</evidence>
<organism evidence="1 2">
    <name type="scientific">Pistacia atlantica</name>
    <dbReference type="NCBI Taxonomy" id="434234"/>
    <lineage>
        <taxon>Eukaryota</taxon>
        <taxon>Viridiplantae</taxon>
        <taxon>Streptophyta</taxon>
        <taxon>Embryophyta</taxon>
        <taxon>Tracheophyta</taxon>
        <taxon>Spermatophyta</taxon>
        <taxon>Magnoliopsida</taxon>
        <taxon>eudicotyledons</taxon>
        <taxon>Gunneridae</taxon>
        <taxon>Pentapetalae</taxon>
        <taxon>rosids</taxon>
        <taxon>malvids</taxon>
        <taxon>Sapindales</taxon>
        <taxon>Anacardiaceae</taxon>
        <taxon>Pistacia</taxon>
    </lineage>
</organism>
<gene>
    <name evidence="1" type="ORF">Patl1_19436</name>
</gene>
<protein>
    <submittedName>
        <fullName evidence="1">Uncharacterized protein</fullName>
    </submittedName>
</protein>
<proteinExistence type="predicted"/>
<dbReference type="Proteomes" id="UP001164250">
    <property type="component" value="Chromosome 2"/>
</dbReference>